<keyword evidence="2" id="KW-1185">Reference proteome</keyword>
<protein>
    <submittedName>
        <fullName evidence="1">Uncharacterized protein</fullName>
    </submittedName>
</protein>
<accession>A0A1S9PEH3</accession>
<proteinExistence type="predicted"/>
<dbReference type="AlphaFoldDB" id="A0A1S9PEH3"/>
<evidence type="ECO:0000313" key="1">
    <source>
        <dbReference type="EMBL" id="OOQ59341.1"/>
    </source>
</evidence>
<gene>
    <name evidence="1" type="ORF">BC343_27990</name>
</gene>
<organism evidence="1 2">
    <name type="scientific">Mucilaginibacter pedocola</name>
    <dbReference type="NCBI Taxonomy" id="1792845"/>
    <lineage>
        <taxon>Bacteria</taxon>
        <taxon>Pseudomonadati</taxon>
        <taxon>Bacteroidota</taxon>
        <taxon>Sphingobacteriia</taxon>
        <taxon>Sphingobacteriales</taxon>
        <taxon>Sphingobacteriaceae</taxon>
        <taxon>Mucilaginibacter</taxon>
    </lineage>
</organism>
<comment type="caution">
    <text evidence="1">The sequence shown here is derived from an EMBL/GenBank/DDBJ whole genome shotgun (WGS) entry which is preliminary data.</text>
</comment>
<name>A0A1S9PEH3_9SPHI</name>
<evidence type="ECO:0000313" key="2">
    <source>
        <dbReference type="Proteomes" id="UP000189739"/>
    </source>
</evidence>
<dbReference type="OrthoDB" id="9157197at2"/>
<reference evidence="1 2" key="1">
    <citation type="submission" date="2016-07" db="EMBL/GenBank/DDBJ databases">
        <title>Genomic analysis of zinc-resistant bacterium Mucilaginibacter pedocola TBZ30.</title>
        <authorList>
            <person name="Huang J."/>
            <person name="Tang J."/>
        </authorList>
    </citation>
    <scope>NUCLEOTIDE SEQUENCE [LARGE SCALE GENOMIC DNA]</scope>
    <source>
        <strain evidence="1 2">TBZ30</strain>
    </source>
</reference>
<sequence length="84" mass="9652">MQKGVRVILKTFLGETTAPESTEPWNDYWKLLGEEGEVIGDEIYNQRVLVLFHTDLNIFKLANHNPVPNSLWILPSDLETINTK</sequence>
<dbReference type="STRING" id="1792845.BC343_27990"/>
<dbReference type="EMBL" id="MBTF01000013">
    <property type="protein sequence ID" value="OOQ59341.1"/>
    <property type="molecule type" value="Genomic_DNA"/>
</dbReference>
<dbReference type="RefSeq" id="WP_078348664.1">
    <property type="nucleotide sequence ID" value="NZ_MBTF01000013.1"/>
</dbReference>
<dbReference type="Proteomes" id="UP000189739">
    <property type="component" value="Unassembled WGS sequence"/>
</dbReference>